<proteinExistence type="predicted"/>
<dbReference type="InterPro" id="IPR007686">
    <property type="entry name" value="YutG/PgpA"/>
</dbReference>
<dbReference type="Pfam" id="PF04608">
    <property type="entry name" value="PgpA"/>
    <property type="match status" value="1"/>
</dbReference>
<evidence type="ECO:0000259" key="1">
    <source>
        <dbReference type="Pfam" id="PF04608"/>
    </source>
</evidence>
<dbReference type="PIRSF" id="PIRSF019587">
    <property type="entry name" value="PGPase"/>
    <property type="match status" value="1"/>
</dbReference>
<keyword evidence="3" id="KW-1185">Reference proteome</keyword>
<dbReference type="InterPro" id="IPR036681">
    <property type="entry name" value="PgpA-like_sf"/>
</dbReference>
<evidence type="ECO:0000313" key="3">
    <source>
        <dbReference type="Proteomes" id="UP001481872"/>
    </source>
</evidence>
<evidence type="ECO:0000313" key="2">
    <source>
        <dbReference type="EMBL" id="MEQ3353854.1"/>
    </source>
</evidence>
<dbReference type="InterPro" id="IPR026038">
    <property type="entry name" value="Put_PGPase"/>
</dbReference>
<dbReference type="SUPFAM" id="SSF101307">
    <property type="entry name" value="YutG-like"/>
    <property type="match status" value="1"/>
</dbReference>
<reference evidence="2 3" key="1">
    <citation type="submission" date="2024-04" db="EMBL/GenBank/DDBJ databases">
        <title>Human intestinal bacterial collection.</title>
        <authorList>
            <person name="Pauvert C."/>
            <person name="Hitch T.C.A."/>
            <person name="Clavel T."/>
        </authorList>
    </citation>
    <scope>NUCLEOTIDE SEQUENCE [LARGE SCALE GENOMIC DNA]</scope>
    <source>
        <strain evidence="2 3">CLA-SR-H026</strain>
    </source>
</reference>
<accession>A0ABV1J6N0</accession>
<dbReference type="RefSeq" id="WP_349054128.1">
    <property type="nucleotide sequence ID" value="NZ_JBBNPS010000015.1"/>
</dbReference>
<organism evidence="2 3">
    <name type="scientific">Aedoeadaptatus acetigenes</name>
    <dbReference type="NCBI Taxonomy" id="2981723"/>
    <lineage>
        <taxon>Bacteria</taxon>
        <taxon>Bacillati</taxon>
        <taxon>Bacillota</taxon>
        <taxon>Tissierellia</taxon>
        <taxon>Tissierellales</taxon>
        <taxon>Peptoniphilaceae</taxon>
        <taxon>Aedoeadaptatus</taxon>
    </lineage>
</organism>
<name>A0ABV1J6N0_9FIRM</name>
<protein>
    <submittedName>
        <fullName evidence="2">Phosphatidylglycerophosphatase A</fullName>
    </submittedName>
</protein>
<feature type="domain" description="YutG/PgpA" evidence="1">
    <location>
        <begin position="26"/>
        <end position="158"/>
    </location>
</feature>
<sequence length="171" mass="19053">MYNYDMKRLYETTIEALKDKGIEISDIAAIVYELQKDYVPVTMDLCEEHVLAVLRKRETIHAVLTALAIDKAVEQGRFEEPIQSIIAKDEGLYGIDEVLSLSIVNIYGSIGLTNFGFLDKKKIGIIDELDKRKGDEVTTFSDDMVAAIAAAAASRLAHSNKMKEEGENHEA</sequence>
<dbReference type="CDD" id="cd06971">
    <property type="entry name" value="PgpA"/>
    <property type="match status" value="1"/>
</dbReference>
<dbReference type="EMBL" id="JBBNPS010000015">
    <property type="protein sequence ID" value="MEQ3353854.1"/>
    <property type="molecule type" value="Genomic_DNA"/>
</dbReference>
<dbReference type="Gene3D" id="1.10.3760.10">
    <property type="entry name" value="PgpA-like"/>
    <property type="match status" value="1"/>
</dbReference>
<comment type="caution">
    <text evidence="2">The sequence shown here is derived from an EMBL/GenBank/DDBJ whole genome shotgun (WGS) entry which is preliminary data.</text>
</comment>
<gene>
    <name evidence="2" type="ORF">AAA081_06055</name>
</gene>
<dbReference type="Proteomes" id="UP001481872">
    <property type="component" value="Unassembled WGS sequence"/>
</dbReference>